<reference evidence="1" key="3">
    <citation type="submission" date="2022-06" db="UniProtKB">
        <authorList>
            <consortium name="EnsemblPlants"/>
        </authorList>
    </citation>
    <scope>IDENTIFICATION</scope>
</reference>
<dbReference type="Gramene" id="TuG1812G0600002680.01.T01">
    <property type="protein sequence ID" value="TuG1812G0600002680.01.T01.cds326003"/>
    <property type="gene ID" value="TuG1812G0600002680.01"/>
</dbReference>
<dbReference type="Proteomes" id="UP000015106">
    <property type="component" value="Chromosome 6"/>
</dbReference>
<accession>A0A8R7QPL4</accession>
<reference evidence="1" key="2">
    <citation type="submission" date="2018-03" db="EMBL/GenBank/DDBJ databases">
        <title>The Triticum urartu genome reveals the dynamic nature of wheat genome evolution.</title>
        <authorList>
            <person name="Ling H."/>
            <person name="Ma B."/>
            <person name="Shi X."/>
            <person name="Liu H."/>
            <person name="Dong L."/>
            <person name="Sun H."/>
            <person name="Cao Y."/>
            <person name="Gao Q."/>
            <person name="Zheng S."/>
            <person name="Li Y."/>
            <person name="Yu Y."/>
            <person name="Du H."/>
            <person name="Qi M."/>
            <person name="Li Y."/>
            <person name="Yu H."/>
            <person name="Cui Y."/>
            <person name="Wang N."/>
            <person name="Chen C."/>
            <person name="Wu H."/>
            <person name="Zhao Y."/>
            <person name="Zhang J."/>
            <person name="Li Y."/>
            <person name="Zhou W."/>
            <person name="Zhang B."/>
            <person name="Hu W."/>
            <person name="Eijk M."/>
            <person name="Tang J."/>
            <person name="Witsenboer H."/>
            <person name="Zhao S."/>
            <person name="Li Z."/>
            <person name="Zhang A."/>
            <person name="Wang D."/>
            <person name="Liang C."/>
        </authorList>
    </citation>
    <scope>NUCLEOTIDE SEQUENCE [LARGE SCALE GENOMIC DNA]</scope>
    <source>
        <strain evidence="1">cv. G1812</strain>
    </source>
</reference>
<evidence type="ECO:0000313" key="1">
    <source>
        <dbReference type="EnsemblPlants" id="TuG1812G0600002680.01.T01.cds326003"/>
    </source>
</evidence>
<dbReference type="EnsemblPlants" id="TuG1812G0600002680.01.T01">
    <property type="protein sequence ID" value="TuG1812G0600002680.01.T01.cds326003"/>
    <property type="gene ID" value="TuG1812G0600002680.01"/>
</dbReference>
<organism evidence="1 2">
    <name type="scientific">Triticum urartu</name>
    <name type="common">Red wild einkorn</name>
    <name type="synonym">Crithodium urartu</name>
    <dbReference type="NCBI Taxonomy" id="4572"/>
    <lineage>
        <taxon>Eukaryota</taxon>
        <taxon>Viridiplantae</taxon>
        <taxon>Streptophyta</taxon>
        <taxon>Embryophyta</taxon>
        <taxon>Tracheophyta</taxon>
        <taxon>Spermatophyta</taxon>
        <taxon>Magnoliopsida</taxon>
        <taxon>Liliopsida</taxon>
        <taxon>Poales</taxon>
        <taxon>Poaceae</taxon>
        <taxon>BOP clade</taxon>
        <taxon>Pooideae</taxon>
        <taxon>Triticodae</taxon>
        <taxon>Triticeae</taxon>
        <taxon>Triticinae</taxon>
        <taxon>Triticum</taxon>
    </lineage>
</organism>
<proteinExistence type="predicted"/>
<dbReference type="AlphaFoldDB" id="A0A8R7QPL4"/>
<reference evidence="2" key="1">
    <citation type="journal article" date="2013" name="Nature">
        <title>Draft genome of the wheat A-genome progenitor Triticum urartu.</title>
        <authorList>
            <person name="Ling H.Q."/>
            <person name="Zhao S."/>
            <person name="Liu D."/>
            <person name="Wang J."/>
            <person name="Sun H."/>
            <person name="Zhang C."/>
            <person name="Fan H."/>
            <person name="Li D."/>
            <person name="Dong L."/>
            <person name="Tao Y."/>
            <person name="Gao C."/>
            <person name="Wu H."/>
            <person name="Li Y."/>
            <person name="Cui Y."/>
            <person name="Guo X."/>
            <person name="Zheng S."/>
            <person name="Wang B."/>
            <person name="Yu K."/>
            <person name="Liang Q."/>
            <person name="Yang W."/>
            <person name="Lou X."/>
            <person name="Chen J."/>
            <person name="Feng M."/>
            <person name="Jian J."/>
            <person name="Zhang X."/>
            <person name="Luo G."/>
            <person name="Jiang Y."/>
            <person name="Liu J."/>
            <person name="Wang Z."/>
            <person name="Sha Y."/>
            <person name="Zhang B."/>
            <person name="Wu H."/>
            <person name="Tang D."/>
            <person name="Shen Q."/>
            <person name="Xue P."/>
            <person name="Zou S."/>
            <person name="Wang X."/>
            <person name="Liu X."/>
            <person name="Wang F."/>
            <person name="Yang Y."/>
            <person name="An X."/>
            <person name="Dong Z."/>
            <person name="Zhang K."/>
            <person name="Zhang X."/>
            <person name="Luo M.C."/>
            <person name="Dvorak J."/>
            <person name="Tong Y."/>
            <person name="Wang J."/>
            <person name="Yang H."/>
            <person name="Li Z."/>
            <person name="Wang D."/>
            <person name="Zhang A."/>
            <person name="Wang J."/>
        </authorList>
    </citation>
    <scope>NUCLEOTIDE SEQUENCE</scope>
    <source>
        <strain evidence="2">cv. G1812</strain>
    </source>
</reference>
<name>A0A8R7QPL4_TRIUA</name>
<sequence>MSTHPNGGLDLAATNYLRMWCFVQQTCKVSVLCKTSTNSR</sequence>
<keyword evidence="2" id="KW-1185">Reference proteome</keyword>
<protein>
    <submittedName>
        <fullName evidence="1">Uncharacterized protein</fullName>
    </submittedName>
</protein>
<evidence type="ECO:0000313" key="2">
    <source>
        <dbReference type="Proteomes" id="UP000015106"/>
    </source>
</evidence>